<comment type="caution">
    <text evidence="4">The sequence shown here is derived from an EMBL/GenBank/DDBJ whole genome shotgun (WGS) entry which is preliminary data.</text>
</comment>
<dbReference type="GO" id="GO:0004527">
    <property type="term" value="F:exonuclease activity"/>
    <property type="evidence" value="ECO:0007669"/>
    <property type="project" value="UniProtKB-KW"/>
</dbReference>
<evidence type="ECO:0000256" key="1">
    <source>
        <dbReference type="ARBA" id="ARBA00022722"/>
    </source>
</evidence>
<dbReference type="InterPro" id="IPR013520">
    <property type="entry name" value="Ribonucl_H"/>
</dbReference>
<dbReference type="InterPro" id="IPR036397">
    <property type="entry name" value="RNaseH_sf"/>
</dbReference>
<dbReference type="Pfam" id="PF00929">
    <property type="entry name" value="RNase_T"/>
    <property type="match status" value="1"/>
</dbReference>
<dbReference type="Proteomes" id="UP000308018">
    <property type="component" value="Unassembled WGS sequence"/>
</dbReference>
<dbReference type="EMBL" id="SYVV01000043">
    <property type="protein sequence ID" value="TKG27968.1"/>
    <property type="molecule type" value="Genomic_DNA"/>
</dbReference>
<dbReference type="SMART" id="SM00479">
    <property type="entry name" value="EXOIII"/>
    <property type="match status" value="1"/>
</dbReference>
<keyword evidence="2" id="KW-0269">Exonuclease</keyword>
<evidence type="ECO:0000313" key="4">
    <source>
        <dbReference type="EMBL" id="PMP09966.1"/>
    </source>
</evidence>
<dbReference type="Proteomes" id="UP000235579">
    <property type="component" value="Unassembled WGS sequence"/>
</dbReference>
<sequence length="182" mass="20344">MYWYIDLEISGNRAYDEVVELSIIESSSLTAEGSVIFNSLISGAESLTLEAQAITGISIEDLNDNSLPTISDVIDTIAERPNSTILVSYNLQFDLDFIHHSGMLTGDNRMERMMIKGICLLQAVKTYSGKHVSLDDSLGIRRSTHRSLYDTKLHMELHRRLGRVTTSKVESFIVNSTPEFIA</sequence>
<dbReference type="SUPFAM" id="SSF53098">
    <property type="entry name" value="Ribonuclease H-like"/>
    <property type="match status" value="1"/>
</dbReference>
<reference evidence="6" key="1">
    <citation type="submission" date="2016-07" db="EMBL/GenBank/DDBJ databases">
        <title>Nontailed viruses are major unrecognized killers of bacteria in the ocean.</title>
        <authorList>
            <person name="Kauffman K."/>
            <person name="Hussain F."/>
            <person name="Yang J."/>
            <person name="Arevalo P."/>
            <person name="Brown J."/>
            <person name="Cutler M."/>
            <person name="Kelly L."/>
            <person name="Polz M.F."/>
        </authorList>
    </citation>
    <scope>NUCLEOTIDE SEQUENCE [LARGE SCALE GENOMIC DNA]</scope>
    <source>
        <strain evidence="6">10N.222.48.A2</strain>
    </source>
</reference>
<protein>
    <recommendedName>
        <fullName evidence="3">Exonuclease domain-containing protein</fullName>
    </recommendedName>
</protein>
<proteinExistence type="predicted"/>
<dbReference type="GO" id="GO:0003676">
    <property type="term" value="F:nucleic acid binding"/>
    <property type="evidence" value="ECO:0007669"/>
    <property type="project" value="InterPro"/>
</dbReference>
<evidence type="ECO:0000313" key="6">
    <source>
        <dbReference type="Proteomes" id="UP000235579"/>
    </source>
</evidence>
<evidence type="ECO:0000313" key="7">
    <source>
        <dbReference type="Proteomes" id="UP000308018"/>
    </source>
</evidence>
<dbReference type="RefSeq" id="WP_102258380.1">
    <property type="nucleotide sequence ID" value="NZ_MDBG01000002.1"/>
</dbReference>
<reference evidence="5 7" key="4">
    <citation type="submission" date="2019-04" db="EMBL/GenBank/DDBJ databases">
        <title>A reverse ecology approach based on a biological definition of microbial populations.</title>
        <authorList>
            <person name="Arevalo P."/>
            <person name="Vaninsberghe D."/>
            <person name="Elsherbini J."/>
            <person name="Gore J."/>
            <person name="Polz M."/>
        </authorList>
    </citation>
    <scope>NUCLEOTIDE SEQUENCE [LARGE SCALE GENOMIC DNA]</scope>
    <source>
        <strain evidence="5 7">10N.222.45.A8</strain>
    </source>
</reference>
<reference evidence="4" key="3">
    <citation type="journal article" date="2018" name="Nature">
        <title>A major lineage of non-tailed dsDNA viruses as unrecognized killers of marine bacteria.</title>
        <authorList>
            <person name="Kauffman K.M."/>
            <person name="Hussain F.A."/>
            <person name="Yang J."/>
            <person name="Arevalo P."/>
            <person name="Brown J.M."/>
            <person name="Chang W.K."/>
            <person name="VanInsberghe D."/>
            <person name="Elsherbini J."/>
            <person name="Sharma R.S."/>
            <person name="Cutler M.B."/>
            <person name="Kelly L."/>
            <person name="Polz M.F."/>
        </authorList>
    </citation>
    <scope>NUCLEOTIDE SEQUENCE</scope>
    <source>
        <strain evidence="4">10N.222.48.A2</strain>
    </source>
</reference>
<accession>A0A2N7NCN6</accession>
<gene>
    <name evidence="4" type="ORF">BCS92_02235</name>
    <name evidence="5" type="ORF">FC057_22535</name>
</gene>
<dbReference type="EMBL" id="MDBP01000080">
    <property type="protein sequence ID" value="PMP09966.1"/>
    <property type="molecule type" value="Genomic_DNA"/>
</dbReference>
<dbReference type="Gene3D" id="3.30.420.10">
    <property type="entry name" value="Ribonuclease H-like superfamily/Ribonuclease H"/>
    <property type="match status" value="1"/>
</dbReference>
<name>A0A2N7NCN6_9VIBR</name>
<dbReference type="InterPro" id="IPR012337">
    <property type="entry name" value="RNaseH-like_sf"/>
</dbReference>
<feature type="domain" description="Exonuclease" evidence="3">
    <location>
        <begin position="1"/>
        <end position="167"/>
    </location>
</feature>
<dbReference type="AlphaFoldDB" id="A0A2N7NCN6"/>
<evidence type="ECO:0000259" key="3">
    <source>
        <dbReference type="SMART" id="SM00479"/>
    </source>
</evidence>
<keyword evidence="2" id="KW-0378">Hydrolase</keyword>
<organism evidence="4 6">
    <name type="scientific">Vibrio tasmaniensis</name>
    <dbReference type="NCBI Taxonomy" id="212663"/>
    <lineage>
        <taxon>Bacteria</taxon>
        <taxon>Pseudomonadati</taxon>
        <taxon>Pseudomonadota</taxon>
        <taxon>Gammaproteobacteria</taxon>
        <taxon>Vibrionales</taxon>
        <taxon>Vibrionaceae</taxon>
        <taxon>Vibrio</taxon>
    </lineage>
</organism>
<dbReference type="GO" id="GO:0006259">
    <property type="term" value="P:DNA metabolic process"/>
    <property type="evidence" value="ECO:0007669"/>
    <property type="project" value="UniProtKB-ARBA"/>
</dbReference>
<evidence type="ECO:0000256" key="2">
    <source>
        <dbReference type="ARBA" id="ARBA00022839"/>
    </source>
</evidence>
<reference evidence="4" key="2">
    <citation type="submission" date="2016-07" db="EMBL/GenBank/DDBJ databases">
        <authorList>
            <person name="Wan K."/>
            <person name="Booth B."/>
            <person name="Spirohn K."/>
            <person name="Hao T."/>
            <person name="Hu Y."/>
            <person name="Calderwood M."/>
            <person name="Hill D."/>
            <person name="Mohr S."/>
            <person name="Vidal M."/>
            <person name="Celniker S."/>
            <person name="Perrimon N."/>
        </authorList>
    </citation>
    <scope>NUCLEOTIDE SEQUENCE</scope>
    <source>
        <strain evidence="4">10N.222.48.A2</strain>
    </source>
</reference>
<keyword evidence="1" id="KW-0540">Nuclease</keyword>
<evidence type="ECO:0000313" key="5">
    <source>
        <dbReference type="EMBL" id="TKG27968.1"/>
    </source>
</evidence>